<dbReference type="AlphaFoldDB" id="A0A563E3C6"/>
<feature type="transmembrane region" description="Helical" evidence="5">
    <location>
        <begin position="208"/>
        <end position="226"/>
    </location>
</feature>
<feature type="transmembrane region" description="Helical" evidence="5">
    <location>
        <begin position="298"/>
        <end position="319"/>
    </location>
</feature>
<dbReference type="GO" id="GO:0005886">
    <property type="term" value="C:plasma membrane"/>
    <property type="evidence" value="ECO:0007669"/>
    <property type="project" value="UniProtKB-SubCell"/>
</dbReference>
<feature type="transmembrane region" description="Helical" evidence="5">
    <location>
        <begin position="39"/>
        <end position="60"/>
    </location>
</feature>
<dbReference type="GO" id="GO:0022857">
    <property type="term" value="F:transmembrane transporter activity"/>
    <property type="evidence" value="ECO:0007669"/>
    <property type="project" value="InterPro"/>
</dbReference>
<feature type="transmembrane region" description="Helical" evidence="5">
    <location>
        <begin position="95"/>
        <end position="118"/>
    </location>
</feature>
<evidence type="ECO:0000313" key="8">
    <source>
        <dbReference type="Proteomes" id="UP000320244"/>
    </source>
</evidence>
<keyword evidence="4 5" id="KW-0472">Membrane</keyword>
<dbReference type="InterPro" id="IPR052524">
    <property type="entry name" value="MFS_Cyanate_Porter"/>
</dbReference>
<feature type="transmembrane region" description="Helical" evidence="5">
    <location>
        <begin position="359"/>
        <end position="382"/>
    </location>
</feature>
<dbReference type="PANTHER" id="PTHR23523">
    <property type="match status" value="1"/>
</dbReference>
<dbReference type="PROSITE" id="PS50850">
    <property type="entry name" value="MFS"/>
    <property type="match status" value="1"/>
</dbReference>
<dbReference type="EMBL" id="VCQV01000010">
    <property type="protein sequence ID" value="TWP36701.1"/>
    <property type="molecule type" value="Genomic_DNA"/>
</dbReference>
<feature type="transmembrane region" description="Helical" evidence="5">
    <location>
        <begin position="130"/>
        <end position="152"/>
    </location>
</feature>
<reference evidence="7 8" key="2">
    <citation type="submission" date="2019-08" db="EMBL/GenBank/DDBJ databases">
        <title>Jejuicoccus antrihumi gen. nov., sp. nov., a new member of the family Dermacoccaceae isolated from a cave.</title>
        <authorList>
            <person name="Schumann P."/>
            <person name="Kim I.S."/>
        </authorList>
    </citation>
    <scope>NUCLEOTIDE SEQUENCE [LARGE SCALE GENOMIC DNA]</scope>
    <source>
        <strain evidence="7 8">C5-26</strain>
    </source>
</reference>
<evidence type="ECO:0000256" key="4">
    <source>
        <dbReference type="ARBA" id="ARBA00023136"/>
    </source>
</evidence>
<evidence type="ECO:0000256" key="1">
    <source>
        <dbReference type="ARBA" id="ARBA00004651"/>
    </source>
</evidence>
<evidence type="ECO:0000256" key="3">
    <source>
        <dbReference type="ARBA" id="ARBA00022989"/>
    </source>
</evidence>
<keyword evidence="8" id="KW-1185">Reference proteome</keyword>
<dbReference type="Pfam" id="PF07690">
    <property type="entry name" value="MFS_1"/>
    <property type="match status" value="1"/>
</dbReference>
<feature type="transmembrane region" description="Helical" evidence="5">
    <location>
        <begin position="273"/>
        <end position="292"/>
    </location>
</feature>
<reference evidence="7 8" key="1">
    <citation type="submission" date="2019-05" db="EMBL/GenBank/DDBJ databases">
        <authorList>
            <person name="Lee S.D."/>
        </authorList>
    </citation>
    <scope>NUCLEOTIDE SEQUENCE [LARGE SCALE GENOMIC DNA]</scope>
    <source>
        <strain evidence="7 8">C5-26</strain>
    </source>
</reference>
<feature type="transmembrane region" description="Helical" evidence="5">
    <location>
        <begin position="158"/>
        <end position="180"/>
    </location>
</feature>
<keyword evidence="2 5" id="KW-0812">Transmembrane</keyword>
<feature type="transmembrane region" description="Helical" evidence="5">
    <location>
        <begin position="246"/>
        <end position="266"/>
    </location>
</feature>
<dbReference type="CDD" id="cd17339">
    <property type="entry name" value="MFS_NIMT_CynX_like"/>
    <property type="match status" value="1"/>
</dbReference>
<dbReference type="InterPro" id="IPR011701">
    <property type="entry name" value="MFS"/>
</dbReference>
<sequence length="394" mass="40763">MSGALAMTAIVVVSVNLRPGATSVGPALEEIQHGLGMSATLAGVMTALPGLCFGVVGALAVRLAQRLGLTGGIALGLLAIIGGLVLRVLTGSVWVFLLLTLVALAGMAVGNVLVPAWIKRHATDGGERLMTIYSMGLTLGGAVGSLFVAPLIDHAPDGWRSALGVWALTALVAVVPWAVISRRERKDPADHRMPRVAHVGRMTSSRTAVALCVYFGVQAMNAYVQFGWLPQIYRDAGLSVGEAGSLLAMLTGLGVVGGLLMPMLIARSSNMSWAVLLLGVCMVLGYLGLWLAPASTPWLWAALLGIAGWTFPGAIAMITARTRDPQVTGQVSGFVQPVGYVLAAVGPLLVGVIHELTGGWSAVVILLALSGVVMTGAGLLVAKRTYIDDELHTA</sequence>
<dbReference type="Proteomes" id="UP000320244">
    <property type="component" value="Unassembled WGS sequence"/>
</dbReference>
<comment type="subcellular location">
    <subcellularLocation>
        <location evidence="1">Cell membrane</location>
        <topology evidence="1">Multi-pass membrane protein</topology>
    </subcellularLocation>
</comment>
<evidence type="ECO:0000256" key="2">
    <source>
        <dbReference type="ARBA" id="ARBA00022692"/>
    </source>
</evidence>
<dbReference type="InterPro" id="IPR020846">
    <property type="entry name" value="MFS_dom"/>
</dbReference>
<dbReference type="OrthoDB" id="5317164at2"/>
<dbReference type="SUPFAM" id="SSF103473">
    <property type="entry name" value="MFS general substrate transporter"/>
    <property type="match status" value="1"/>
</dbReference>
<gene>
    <name evidence="7" type="ORF">FGL98_09320</name>
</gene>
<evidence type="ECO:0000259" key="6">
    <source>
        <dbReference type="PROSITE" id="PS50850"/>
    </source>
</evidence>
<feature type="domain" description="Major facilitator superfamily (MFS) profile" evidence="6">
    <location>
        <begin position="1"/>
        <end position="386"/>
    </location>
</feature>
<feature type="transmembrane region" description="Helical" evidence="5">
    <location>
        <begin position="67"/>
        <end position="89"/>
    </location>
</feature>
<dbReference type="Gene3D" id="1.20.1250.20">
    <property type="entry name" value="MFS general substrate transporter like domains"/>
    <property type="match status" value="1"/>
</dbReference>
<evidence type="ECO:0000256" key="5">
    <source>
        <dbReference type="SAM" id="Phobius"/>
    </source>
</evidence>
<dbReference type="PANTHER" id="PTHR23523:SF2">
    <property type="entry name" value="2-NITROIMIDAZOLE TRANSPORTER"/>
    <property type="match status" value="1"/>
</dbReference>
<comment type="caution">
    <text evidence="7">The sequence shown here is derived from an EMBL/GenBank/DDBJ whole genome shotgun (WGS) entry which is preliminary data.</text>
</comment>
<accession>A0A563E3C6</accession>
<feature type="transmembrane region" description="Helical" evidence="5">
    <location>
        <begin position="331"/>
        <end position="353"/>
    </location>
</feature>
<name>A0A563E3C6_9MICO</name>
<organism evidence="7 8">
    <name type="scientific">Leekyejoonella antrihumi</name>
    <dbReference type="NCBI Taxonomy" id="1660198"/>
    <lineage>
        <taxon>Bacteria</taxon>
        <taxon>Bacillati</taxon>
        <taxon>Actinomycetota</taxon>
        <taxon>Actinomycetes</taxon>
        <taxon>Micrococcales</taxon>
        <taxon>Dermacoccaceae</taxon>
        <taxon>Leekyejoonella</taxon>
    </lineage>
</organism>
<keyword evidence="3 5" id="KW-1133">Transmembrane helix</keyword>
<proteinExistence type="predicted"/>
<dbReference type="InterPro" id="IPR036259">
    <property type="entry name" value="MFS_trans_sf"/>
</dbReference>
<evidence type="ECO:0000313" key="7">
    <source>
        <dbReference type="EMBL" id="TWP36701.1"/>
    </source>
</evidence>
<protein>
    <submittedName>
        <fullName evidence="7">MFS transporter</fullName>
    </submittedName>
</protein>